<accession>A0AA96GCR3</accession>
<evidence type="ECO:0000259" key="5">
    <source>
        <dbReference type="PROSITE" id="PS51192"/>
    </source>
</evidence>
<dbReference type="GO" id="GO:0003676">
    <property type="term" value="F:nucleic acid binding"/>
    <property type="evidence" value="ECO:0007669"/>
    <property type="project" value="InterPro"/>
</dbReference>
<dbReference type="RefSeq" id="WP_312642599.1">
    <property type="nucleotide sequence ID" value="NZ_CP116967.1"/>
</dbReference>
<keyword evidence="8" id="KW-1185">Reference proteome</keyword>
<dbReference type="PANTHER" id="PTHR43519">
    <property type="entry name" value="ATP-DEPENDENT RNA HELICASE HRPB"/>
    <property type="match status" value="1"/>
</dbReference>
<evidence type="ECO:0000256" key="3">
    <source>
        <dbReference type="ARBA" id="ARBA00022806"/>
    </source>
</evidence>
<dbReference type="PANTHER" id="PTHR43519:SF1">
    <property type="entry name" value="ATP-DEPENDENT RNA HELICASE HRPB"/>
    <property type="match status" value="1"/>
</dbReference>
<dbReference type="SMART" id="SM00490">
    <property type="entry name" value="HELICc"/>
    <property type="match status" value="1"/>
</dbReference>
<evidence type="ECO:0000256" key="4">
    <source>
        <dbReference type="ARBA" id="ARBA00022840"/>
    </source>
</evidence>
<dbReference type="InterPro" id="IPR007502">
    <property type="entry name" value="Helicase-assoc_dom"/>
</dbReference>
<dbReference type="Gene3D" id="1.20.120.1080">
    <property type="match status" value="1"/>
</dbReference>
<evidence type="ECO:0000256" key="1">
    <source>
        <dbReference type="ARBA" id="ARBA00022741"/>
    </source>
</evidence>
<organism evidence="7 8">
    <name type="scientific">Candidatus Nitrospira allomarina</name>
    <dbReference type="NCBI Taxonomy" id="3020900"/>
    <lineage>
        <taxon>Bacteria</taxon>
        <taxon>Pseudomonadati</taxon>
        <taxon>Nitrospirota</taxon>
        <taxon>Nitrospiria</taxon>
        <taxon>Nitrospirales</taxon>
        <taxon>Nitrospiraceae</taxon>
        <taxon>Nitrospira</taxon>
    </lineage>
</organism>
<dbReference type="SMART" id="SM00847">
    <property type="entry name" value="HA2"/>
    <property type="match status" value="1"/>
</dbReference>
<dbReference type="InterPro" id="IPR048333">
    <property type="entry name" value="HA2_WH"/>
</dbReference>
<dbReference type="CDD" id="cd18791">
    <property type="entry name" value="SF2_C_RHA"/>
    <property type="match status" value="1"/>
</dbReference>
<evidence type="ECO:0000259" key="6">
    <source>
        <dbReference type="PROSITE" id="PS51194"/>
    </source>
</evidence>
<dbReference type="InterPro" id="IPR001650">
    <property type="entry name" value="Helicase_C-like"/>
</dbReference>
<dbReference type="Pfam" id="PF08482">
    <property type="entry name" value="HrpB_C"/>
    <property type="match status" value="1"/>
</dbReference>
<dbReference type="FunFam" id="3.40.50.300:FF:002125">
    <property type="entry name" value="ATP-dependent helicase HrpB"/>
    <property type="match status" value="1"/>
</dbReference>
<dbReference type="InterPro" id="IPR049614">
    <property type="entry name" value="HrpB_DEXH"/>
</dbReference>
<protein>
    <submittedName>
        <fullName evidence="7">ATP-dependent helicase HrpB</fullName>
    </submittedName>
</protein>
<dbReference type="CDD" id="cd17990">
    <property type="entry name" value="DEXHc_HrpB"/>
    <property type="match status" value="1"/>
</dbReference>
<dbReference type="PROSITE" id="PS51192">
    <property type="entry name" value="HELICASE_ATP_BIND_1"/>
    <property type="match status" value="1"/>
</dbReference>
<evidence type="ECO:0000313" key="8">
    <source>
        <dbReference type="Proteomes" id="UP001302719"/>
    </source>
</evidence>
<evidence type="ECO:0000256" key="2">
    <source>
        <dbReference type="ARBA" id="ARBA00022801"/>
    </source>
</evidence>
<dbReference type="Proteomes" id="UP001302719">
    <property type="component" value="Chromosome"/>
</dbReference>
<keyword evidence="4" id="KW-0067">ATP-binding</keyword>
<dbReference type="AlphaFoldDB" id="A0AA96GCR3"/>
<dbReference type="EMBL" id="CP116967">
    <property type="protein sequence ID" value="WNM57745.1"/>
    <property type="molecule type" value="Genomic_DNA"/>
</dbReference>
<dbReference type="GO" id="GO:0016787">
    <property type="term" value="F:hydrolase activity"/>
    <property type="evidence" value="ECO:0007669"/>
    <property type="project" value="UniProtKB-KW"/>
</dbReference>
<feature type="domain" description="Helicase C-terminal" evidence="6">
    <location>
        <begin position="205"/>
        <end position="371"/>
    </location>
</feature>
<evidence type="ECO:0000313" key="7">
    <source>
        <dbReference type="EMBL" id="WNM57745.1"/>
    </source>
</evidence>
<dbReference type="PROSITE" id="PS51194">
    <property type="entry name" value="HELICASE_CTER"/>
    <property type="match status" value="1"/>
</dbReference>
<keyword evidence="1" id="KW-0547">Nucleotide-binding</keyword>
<dbReference type="GO" id="GO:0004386">
    <property type="term" value="F:helicase activity"/>
    <property type="evidence" value="ECO:0007669"/>
    <property type="project" value="UniProtKB-KW"/>
</dbReference>
<keyword evidence="2" id="KW-0378">Hydrolase</keyword>
<dbReference type="InterPro" id="IPR011545">
    <property type="entry name" value="DEAD/DEAH_box_helicase_dom"/>
</dbReference>
<gene>
    <name evidence="7" type="primary">hrpB</name>
    <name evidence="7" type="ORF">PP769_17510</name>
</gene>
<reference evidence="7 8" key="1">
    <citation type="submission" date="2023-01" db="EMBL/GenBank/DDBJ databases">
        <title>Cultivation and genomic characterization of new, ubiquitous marine nitrite-oxidizing bacteria from the Nitrospirales.</title>
        <authorList>
            <person name="Mueller A.J."/>
            <person name="Daebeler A."/>
            <person name="Herbold C.W."/>
            <person name="Kirkegaard R.H."/>
            <person name="Daims H."/>
        </authorList>
    </citation>
    <scope>NUCLEOTIDE SEQUENCE [LARGE SCALE GENOMIC DNA]</scope>
    <source>
        <strain evidence="7 8">VA</strain>
    </source>
</reference>
<dbReference type="InterPro" id="IPR013689">
    <property type="entry name" value="RNA_helicase_ATP-dep_HrpB_C"/>
</dbReference>
<dbReference type="SUPFAM" id="SSF52540">
    <property type="entry name" value="P-loop containing nucleoside triphosphate hydrolases"/>
    <property type="match status" value="1"/>
</dbReference>
<name>A0AA96GCR3_9BACT</name>
<dbReference type="Pfam" id="PF00270">
    <property type="entry name" value="DEAD"/>
    <property type="match status" value="1"/>
</dbReference>
<dbReference type="InterPro" id="IPR010225">
    <property type="entry name" value="HrpB"/>
</dbReference>
<feature type="domain" description="Helicase ATP-binding" evidence="5">
    <location>
        <begin position="16"/>
        <end position="179"/>
    </location>
</feature>
<dbReference type="Gene3D" id="3.40.50.300">
    <property type="entry name" value="P-loop containing nucleotide triphosphate hydrolases"/>
    <property type="match status" value="2"/>
</dbReference>
<dbReference type="NCBIfam" id="TIGR01970">
    <property type="entry name" value="DEAH_box_HrpB"/>
    <property type="match status" value="1"/>
</dbReference>
<dbReference type="PIRSF" id="PIRSF005496">
    <property type="entry name" value="ATP_hel_hrpB"/>
    <property type="match status" value="1"/>
</dbReference>
<dbReference type="SMART" id="SM00487">
    <property type="entry name" value="DEXDc"/>
    <property type="match status" value="1"/>
</dbReference>
<keyword evidence="3 7" id="KW-0347">Helicase</keyword>
<dbReference type="Pfam" id="PF00271">
    <property type="entry name" value="Helicase_C"/>
    <property type="match status" value="1"/>
</dbReference>
<proteinExistence type="predicted"/>
<dbReference type="Pfam" id="PF04408">
    <property type="entry name" value="WHD_HA2"/>
    <property type="match status" value="1"/>
</dbReference>
<dbReference type="GO" id="GO:0005524">
    <property type="term" value="F:ATP binding"/>
    <property type="evidence" value="ECO:0007669"/>
    <property type="project" value="UniProtKB-KW"/>
</dbReference>
<dbReference type="InterPro" id="IPR027417">
    <property type="entry name" value="P-loop_NTPase"/>
</dbReference>
<sequence>MKTHTYPIDAVVPKLQQTLRQHPIVLLTAQPGAGKTTQIPLALLKEPWLTKNIIMLEPRRLAARAAARRMSDLLGETVGTTVGYRTRLDTKISPNTKLEVVTEGILTRMLQHDPSLQNYGLVIFDEFHERSLQADLGLALCLESQKVFREDLRLLIMSATLDSAAISQQLKQAPVITCEGRMFPVETRYVGKPDGINFARQVAHTIHRLLKTEQGNLLVFLPGAGEIRQVERLLADLPLDPHTRIAPLYGDLSAQAQDQAILLPPAGWRKVVLSTNIAESSLTIEGIRLVIDTGLMRVPHFDSRSGMSRLATLTVSQQSAGQRRGRAGRLEPGLCIRFWSEAEQRTLTPRTTPEILDADLTSLVLELSQWGNHDPQELFWLDPPPSGAIAQARQLLHSLGACDTHGHITDHGRAMADLPMHPRLAHMVLKGKALGAGALACDLAAALSERNLFKGSIAREHADLRTRFDLLYGGAHVQRNTGAPDKGTIQRIRQVSQSWQRTLHITAPRHVSKQRIDQLGVLLALAYPDRIAQRQSAEDRRYRLANGRSARFHHPDPLEHEEWLVIADLNGAPATALIYMAAPISHKDLISHCGDLIQSTDSVMWEGSTQAVRSMRQRRLGELILEETRLPDPDPDLVLTALLDGLRNTGLSRLPWNPTLRNWQARVQFLRRATEPESAWPDVSDDTLLQSLDQWLGPFLINLSSLNQVKRIDLAWPLQALLSPEQRRTLDSLAPTHLTVPTGSHIPLDYLSGEIPVLAVRLQELFGQCDTPRLVNGRIPVLIHLLSPARRPVQVTQDLTSFWKTGYTQVRKELKGRYPKHFWPDDPFQAPPTRGIKKQ</sequence>
<dbReference type="InterPro" id="IPR014001">
    <property type="entry name" value="Helicase_ATP-bd"/>
</dbReference>
<dbReference type="KEGG" id="nall:PP769_17510"/>